<dbReference type="EMBL" id="QUNO01000001">
    <property type="protein sequence ID" value="REH55631.1"/>
    <property type="molecule type" value="Genomic_DNA"/>
</dbReference>
<reference evidence="1 2" key="1">
    <citation type="submission" date="2018-08" db="EMBL/GenBank/DDBJ databases">
        <title>Genomic Encyclopedia of Archaeal and Bacterial Type Strains, Phase II (KMG-II): from individual species to whole genera.</title>
        <authorList>
            <person name="Goeker M."/>
        </authorList>
    </citation>
    <scope>NUCLEOTIDE SEQUENCE [LARGE SCALE GENOMIC DNA]</scope>
    <source>
        <strain evidence="1 2">DSM 45791</strain>
    </source>
</reference>
<dbReference type="AlphaFoldDB" id="A0A3E0IAK1"/>
<keyword evidence="2" id="KW-1185">Reference proteome</keyword>
<comment type="caution">
    <text evidence="1">The sequence shown here is derived from an EMBL/GenBank/DDBJ whole genome shotgun (WGS) entry which is preliminary data.</text>
</comment>
<sequence length="113" mass="12408">MERANDPLPITVATEDGTLLTGPTESDLHALLDRIGGAGDRYAVAERAPGAYLQTWREADSPYLVERRDGEDVWTELDESAEVAAMFVAWARGEDWPRDYGWQAAALPEGAES</sequence>
<gene>
    <name evidence="1" type="ORF">BCF44_101657</name>
</gene>
<protein>
    <submittedName>
        <fullName evidence="1">Uncharacterized protein</fullName>
    </submittedName>
</protein>
<evidence type="ECO:0000313" key="1">
    <source>
        <dbReference type="EMBL" id="REH55631.1"/>
    </source>
</evidence>
<organism evidence="1 2">
    <name type="scientific">Kutzneria buriramensis</name>
    <dbReference type="NCBI Taxonomy" id="1045776"/>
    <lineage>
        <taxon>Bacteria</taxon>
        <taxon>Bacillati</taxon>
        <taxon>Actinomycetota</taxon>
        <taxon>Actinomycetes</taxon>
        <taxon>Pseudonocardiales</taxon>
        <taxon>Pseudonocardiaceae</taxon>
        <taxon>Kutzneria</taxon>
    </lineage>
</organism>
<name>A0A3E0IAK1_9PSEU</name>
<dbReference type="Proteomes" id="UP000256269">
    <property type="component" value="Unassembled WGS sequence"/>
</dbReference>
<evidence type="ECO:0000313" key="2">
    <source>
        <dbReference type="Proteomes" id="UP000256269"/>
    </source>
</evidence>
<proteinExistence type="predicted"/>
<dbReference type="RefSeq" id="WP_116172511.1">
    <property type="nucleotide sequence ID" value="NZ_CP144375.1"/>
</dbReference>
<dbReference type="OrthoDB" id="5515732at2"/>
<accession>A0A3E0IAK1</accession>